<evidence type="ECO:0000313" key="1">
    <source>
        <dbReference type="EMBL" id="EMP9434791.1"/>
    </source>
</evidence>
<dbReference type="GO" id="GO:0009289">
    <property type="term" value="C:pilus"/>
    <property type="evidence" value="ECO:0007669"/>
    <property type="project" value="InterPro"/>
</dbReference>
<sequence>MRYFHQRIIIALVTFFLLFPVFSAITSAEQQTLHFSIVVSQEPECSVINSITDIGDIYETLIDGTDYKKTRINFDLTCKQVLINSFKMTLFWPSSAIMDGKSVVLTSIPNLGLAIYNENKPLNNNATINFTYGNQPPVLFAVPIKPSGVSLQRNGTFNGTVVMSIDYQ</sequence>
<dbReference type="InterPro" id="IPR008966">
    <property type="entry name" value="Adhesion_dom_sf"/>
</dbReference>
<dbReference type="GO" id="GO:0007155">
    <property type="term" value="P:cell adhesion"/>
    <property type="evidence" value="ECO:0007669"/>
    <property type="project" value="InterPro"/>
</dbReference>
<protein>
    <submittedName>
        <fullName evidence="1">Fimbrial protein</fullName>
    </submittedName>
</protein>
<dbReference type="SUPFAM" id="SSF49401">
    <property type="entry name" value="Bacterial adhesins"/>
    <property type="match status" value="1"/>
</dbReference>
<proteinExistence type="predicted"/>
<dbReference type="Gene3D" id="2.60.40.1090">
    <property type="entry name" value="Fimbrial-type adhesion domain"/>
    <property type="match status" value="1"/>
</dbReference>
<dbReference type="RefSeq" id="WP_154623899.1">
    <property type="nucleotide sequence ID" value="NZ_JADSTC010000001.1"/>
</dbReference>
<gene>
    <name evidence="1" type="ORF">JRA39_003921</name>
</gene>
<accession>A0AAI9MYH3</accession>
<comment type="caution">
    <text evidence="1">The sequence shown here is derived from an EMBL/GenBank/DDBJ whole genome shotgun (WGS) entry which is preliminary data.</text>
</comment>
<organism evidence="1">
    <name type="scientific">Providencia stuartii</name>
    <dbReference type="NCBI Taxonomy" id="588"/>
    <lineage>
        <taxon>Bacteria</taxon>
        <taxon>Pseudomonadati</taxon>
        <taxon>Pseudomonadota</taxon>
        <taxon>Gammaproteobacteria</taxon>
        <taxon>Enterobacterales</taxon>
        <taxon>Morganellaceae</taxon>
        <taxon>Providencia</taxon>
    </lineage>
</organism>
<dbReference type="InterPro" id="IPR036937">
    <property type="entry name" value="Adhesion_dom_fimbrial_sf"/>
</dbReference>
<dbReference type="AlphaFoldDB" id="A0AAI9MYH3"/>
<reference evidence="1" key="1">
    <citation type="submission" date="2024-02" db="EMBL/GenBank/DDBJ databases">
        <authorList>
            <consortium name="Clinical and Environmental Microbiology Branch: Whole genome sequencing antimicrobial resistance pathogens in the healthcare setting"/>
        </authorList>
    </citation>
    <scope>NUCLEOTIDE SEQUENCE</scope>
    <source>
        <strain evidence="1">2020GO-00142</strain>
    </source>
</reference>
<name>A0AAI9MYH3_PROST</name>
<dbReference type="EMBL" id="AAZDVE040000048">
    <property type="protein sequence ID" value="EMP9434791.1"/>
    <property type="molecule type" value="Genomic_DNA"/>
</dbReference>